<organism evidence="1 2">
    <name type="scientific">Dryococelus australis</name>
    <dbReference type="NCBI Taxonomy" id="614101"/>
    <lineage>
        <taxon>Eukaryota</taxon>
        <taxon>Metazoa</taxon>
        <taxon>Ecdysozoa</taxon>
        <taxon>Arthropoda</taxon>
        <taxon>Hexapoda</taxon>
        <taxon>Insecta</taxon>
        <taxon>Pterygota</taxon>
        <taxon>Neoptera</taxon>
        <taxon>Polyneoptera</taxon>
        <taxon>Phasmatodea</taxon>
        <taxon>Verophasmatodea</taxon>
        <taxon>Anareolatae</taxon>
        <taxon>Phasmatidae</taxon>
        <taxon>Eurycanthinae</taxon>
        <taxon>Dryococelus</taxon>
    </lineage>
</organism>
<dbReference type="Proteomes" id="UP001159363">
    <property type="component" value="Chromosome 6"/>
</dbReference>
<gene>
    <name evidence="1" type="ORF">PR048_018918</name>
</gene>
<dbReference type="InterPro" id="IPR036397">
    <property type="entry name" value="RNaseH_sf"/>
</dbReference>
<evidence type="ECO:0000313" key="1">
    <source>
        <dbReference type="EMBL" id="KAJ8878341.1"/>
    </source>
</evidence>
<reference evidence="1 2" key="1">
    <citation type="submission" date="2023-02" db="EMBL/GenBank/DDBJ databases">
        <title>LHISI_Scaffold_Assembly.</title>
        <authorList>
            <person name="Stuart O.P."/>
            <person name="Cleave R."/>
            <person name="Magrath M.J.L."/>
            <person name="Mikheyev A.S."/>
        </authorList>
    </citation>
    <scope>NUCLEOTIDE SEQUENCE [LARGE SCALE GENOMIC DNA]</scope>
    <source>
        <strain evidence="1">Daus_M_001</strain>
        <tissue evidence="1">Leg muscle</tissue>
    </source>
</reference>
<evidence type="ECO:0000313" key="2">
    <source>
        <dbReference type="Proteomes" id="UP001159363"/>
    </source>
</evidence>
<accession>A0ABQ9H210</accession>
<dbReference type="Pfam" id="PF14223">
    <property type="entry name" value="Retrotran_gag_2"/>
    <property type="match status" value="1"/>
</dbReference>
<proteinExistence type="predicted"/>
<evidence type="ECO:0008006" key="3">
    <source>
        <dbReference type="Google" id="ProtNLM"/>
    </source>
</evidence>
<keyword evidence="2" id="KW-1185">Reference proteome</keyword>
<protein>
    <recommendedName>
        <fullName evidence="3">Integrase catalytic domain-containing protein</fullName>
    </recommendedName>
</protein>
<comment type="caution">
    <text evidence="1">The sequence shown here is derived from an EMBL/GenBank/DDBJ whole genome shotgun (WGS) entry which is preliminary data.</text>
</comment>
<dbReference type="Gene3D" id="3.30.420.10">
    <property type="entry name" value="Ribonuclease H-like superfamily/Ribonuclease H"/>
    <property type="match status" value="1"/>
</dbReference>
<dbReference type="InterPro" id="IPR012337">
    <property type="entry name" value="RNaseH-like_sf"/>
</dbReference>
<dbReference type="SUPFAM" id="SSF53098">
    <property type="entry name" value="Ribonuclease H-like"/>
    <property type="match status" value="1"/>
</dbReference>
<name>A0ABQ9H210_9NEOP</name>
<sequence>MAMASEDFAHVEKLKGHSNFSIWKFQIVVLLKVAVLYNVVSAKFTEGEQDTSWGKKDAKAQKYIVTKIDKGNIQFIISCDSAKVMFDKLRSIYESDSSHNKSSFLWNFFNYKIDKVASVLSDLQTLPIKLESAGHAVGDETMMGGVYVANELTEWSREREIKIYYVPAATPQLNGRADRLNRELMDKMRALIFRLWLRERVVGRYYMHCNAHAEQKPVCYSRHNSCRTVVWKKT</sequence>
<dbReference type="EMBL" id="JARBHB010000007">
    <property type="protein sequence ID" value="KAJ8878341.1"/>
    <property type="molecule type" value="Genomic_DNA"/>
</dbReference>